<feature type="transmembrane region" description="Helical" evidence="1">
    <location>
        <begin position="180"/>
        <end position="198"/>
    </location>
</feature>
<keyword evidence="1" id="KW-0472">Membrane</keyword>
<dbReference type="Proteomes" id="UP000534294">
    <property type="component" value="Unassembled WGS sequence"/>
</dbReference>
<dbReference type="AlphaFoldDB" id="A0A7W7YIS2"/>
<feature type="transmembrane region" description="Helical" evidence="1">
    <location>
        <begin position="237"/>
        <end position="259"/>
    </location>
</feature>
<protein>
    <submittedName>
        <fullName evidence="2">Uncharacterized protein</fullName>
    </submittedName>
</protein>
<keyword evidence="1" id="KW-1133">Transmembrane helix</keyword>
<dbReference type="RefSeq" id="WP_184206411.1">
    <property type="nucleotide sequence ID" value="NZ_JACHIF010000002.1"/>
</dbReference>
<evidence type="ECO:0000313" key="3">
    <source>
        <dbReference type="Proteomes" id="UP000534294"/>
    </source>
</evidence>
<feature type="transmembrane region" description="Helical" evidence="1">
    <location>
        <begin position="34"/>
        <end position="55"/>
    </location>
</feature>
<comment type="caution">
    <text evidence="2">The sequence shown here is derived from an EMBL/GenBank/DDBJ whole genome shotgun (WGS) entry which is preliminary data.</text>
</comment>
<dbReference type="EMBL" id="JACHIF010000002">
    <property type="protein sequence ID" value="MBB5036976.1"/>
    <property type="molecule type" value="Genomic_DNA"/>
</dbReference>
<reference evidence="2 3" key="1">
    <citation type="submission" date="2020-08" db="EMBL/GenBank/DDBJ databases">
        <title>Genomic Encyclopedia of Type Strains, Phase IV (KMG-IV): sequencing the most valuable type-strain genomes for metagenomic binning, comparative biology and taxonomic classification.</title>
        <authorList>
            <person name="Goeker M."/>
        </authorList>
    </citation>
    <scope>NUCLEOTIDE SEQUENCE [LARGE SCALE GENOMIC DNA]</scope>
    <source>
        <strain evidence="2 3">DSM 12251</strain>
    </source>
</reference>
<keyword evidence="3" id="KW-1185">Reference proteome</keyword>
<name>A0A7W7YIS2_9BACT</name>
<organism evidence="2 3">
    <name type="scientific">Prosthecobacter dejongeii</name>
    <dbReference type="NCBI Taxonomy" id="48465"/>
    <lineage>
        <taxon>Bacteria</taxon>
        <taxon>Pseudomonadati</taxon>
        <taxon>Verrucomicrobiota</taxon>
        <taxon>Verrucomicrobiia</taxon>
        <taxon>Verrucomicrobiales</taxon>
        <taxon>Verrucomicrobiaceae</taxon>
        <taxon>Prosthecobacter</taxon>
    </lineage>
</organism>
<keyword evidence="1" id="KW-0812">Transmembrane</keyword>
<evidence type="ECO:0000313" key="2">
    <source>
        <dbReference type="EMBL" id="MBB5036976.1"/>
    </source>
</evidence>
<feature type="transmembrane region" description="Helical" evidence="1">
    <location>
        <begin position="61"/>
        <end position="90"/>
    </location>
</feature>
<feature type="transmembrane region" description="Helical" evidence="1">
    <location>
        <begin position="138"/>
        <end position="159"/>
    </location>
</feature>
<accession>A0A7W7YIS2</accession>
<evidence type="ECO:0000256" key="1">
    <source>
        <dbReference type="SAM" id="Phobius"/>
    </source>
</evidence>
<gene>
    <name evidence="2" type="ORF">HNQ64_001218</name>
</gene>
<feature type="transmembrane region" description="Helical" evidence="1">
    <location>
        <begin position="102"/>
        <end position="126"/>
    </location>
</feature>
<sequence>MKDSALHHPLKTLVRGDPDVLSGWLKNKAAHQSLGPLVAAIISGCAAYGFAIGLWRAPIQGLFVAVKMPCLIFLTLLVNGLINGMLGLLLGSGLSFRQTLHACLMSFAIFSLIVGSLSPIAIGVVLDAPSPGEPGTEAWYRTILLTHTAIIAFAGIVANHKLLRLIQVFSGDAATGWRTLIAWLAGNLFVGAQLSYNLRPFFGNPDLPVQFLRPAPFDGSFYESVTKLALASVPEGVLGSLFVWICLLLTCWAFTRAVFCFGRHFTSRK</sequence>
<proteinExistence type="predicted"/>